<gene>
    <name evidence="5" type="ORF">QEH59_00195</name>
</gene>
<dbReference type="Proteomes" id="UP001243717">
    <property type="component" value="Unassembled WGS sequence"/>
</dbReference>
<keyword evidence="6" id="KW-1185">Reference proteome</keyword>
<dbReference type="PROSITE" id="PS00149">
    <property type="entry name" value="SULFATASE_2"/>
    <property type="match status" value="1"/>
</dbReference>
<keyword evidence="2" id="KW-0479">Metal-binding</keyword>
<comment type="similarity">
    <text evidence="1">Belongs to the sulfatase family.</text>
</comment>
<dbReference type="EMBL" id="JARXIC010000001">
    <property type="protein sequence ID" value="MDQ8192822.1"/>
    <property type="molecule type" value="Genomic_DNA"/>
</dbReference>
<evidence type="ECO:0000259" key="4">
    <source>
        <dbReference type="Pfam" id="PF00884"/>
    </source>
</evidence>
<dbReference type="PANTHER" id="PTHR45953:SF1">
    <property type="entry name" value="IDURONATE 2-SULFATASE"/>
    <property type="match status" value="1"/>
</dbReference>
<accession>A0ABU1ADQ3</accession>
<dbReference type="InterPro" id="IPR024607">
    <property type="entry name" value="Sulfatase_CS"/>
</dbReference>
<comment type="caution">
    <text evidence="5">The sequence shown here is derived from an EMBL/GenBank/DDBJ whole genome shotgun (WGS) entry which is preliminary data.</text>
</comment>
<evidence type="ECO:0000256" key="1">
    <source>
        <dbReference type="ARBA" id="ARBA00008779"/>
    </source>
</evidence>
<dbReference type="PANTHER" id="PTHR45953">
    <property type="entry name" value="IDURONATE 2-SULFATASE"/>
    <property type="match status" value="1"/>
</dbReference>
<feature type="domain" description="Sulfatase N-terminal" evidence="4">
    <location>
        <begin position="4"/>
        <end position="353"/>
    </location>
</feature>
<dbReference type="InterPro" id="IPR000917">
    <property type="entry name" value="Sulfatase_N"/>
</dbReference>
<organism evidence="5 6">
    <name type="scientific">Thalassobacterium sedimentorum</name>
    <dbReference type="NCBI Taxonomy" id="3041258"/>
    <lineage>
        <taxon>Bacteria</taxon>
        <taxon>Pseudomonadati</taxon>
        <taxon>Verrucomicrobiota</taxon>
        <taxon>Opitutia</taxon>
        <taxon>Puniceicoccales</taxon>
        <taxon>Coraliomargaritaceae</taxon>
        <taxon>Thalassobacterium</taxon>
    </lineage>
</organism>
<reference evidence="5 6" key="1">
    <citation type="submission" date="2023-04" db="EMBL/GenBank/DDBJ databases">
        <title>A novel bacteria isolated from coastal sediment.</title>
        <authorList>
            <person name="Liu X.-J."/>
            <person name="Du Z.-J."/>
        </authorList>
    </citation>
    <scope>NUCLEOTIDE SEQUENCE [LARGE SCALE GENOMIC DNA]</scope>
    <source>
        <strain evidence="5 6">SDUM461004</strain>
    </source>
</reference>
<evidence type="ECO:0000256" key="2">
    <source>
        <dbReference type="ARBA" id="ARBA00022723"/>
    </source>
</evidence>
<name>A0ABU1ADQ3_9BACT</name>
<dbReference type="RefSeq" id="WP_308983332.1">
    <property type="nucleotide sequence ID" value="NZ_JARXIC010000001.1"/>
</dbReference>
<dbReference type="Pfam" id="PF00884">
    <property type="entry name" value="Sulfatase"/>
    <property type="match status" value="1"/>
</dbReference>
<proteinExistence type="inferred from homology"/>
<dbReference type="Gene3D" id="3.40.720.10">
    <property type="entry name" value="Alkaline Phosphatase, subunit A"/>
    <property type="match status" value="1"/>
</dbReference>
<evidence type="ECO:0000256" key="3">
    <source>
        <dbReference type="ARBA" id="ARBA00022801"/>
    </source>
</evidence>
<evidence type="ECO:0000313" key="6">
    <source>
        <dbReference type="Proteomes" id="UP001243717"/>
    </source>
</evidence>
<sequence>MARPNILFILTDQQRYDTISALGNEHIHTPNFDRLVRKGVSFTNAYSTCPVCMPARYTIRTGCEPPRTRIFSNNMSLSDQESHSLTTRCGPYLAETMKGRGYRTFGIGKFHSRPWDEDLGYETHLHSEEMYSTPEQRKRDAYAQWIAQEHPEYDFVEMLMGERSEMYYMPQMSPLPADLGVESWATDRAIEQISAQDSRPFFGVVSYIGPHPPLAPPLPYNRMYDPDSMPPPSVGTQESDHLDEYIPYVNYRVFAEDIGSTHAKILKSRYYGEISYIDHCLGRLLDSLEANEQTANTLICFTSDHGDQMGDHNAWQKESFFDASCKIPFIVSQPGTLPENTRNEQLVCLTDLFGLATTASGEPEVRDGINILNALHDKEQQRSYLIGYHGTPGSNDFKAMVRKDEWKYIFMANGGLEQLFNLKLDPNETDNLCASHASTCEQLKTILTSHLQKNGPAEAIDNGKLLAQKHTKKSLSRAYQFDRSRVGEPYSHSSKK</sequence>
<dbReference type="SUPFAM" id="SSF53649">
    <property type="entry name" value="Alkaline phosphatase-like"/>
    <property type="match status" value="1"/>
</dbReference>
<keyword evidence="3" id="KW-0378">Hydrolase</keyword>
<protein>
    <submittedName>
        <fullName evidence="5">Sulfatase-like hydrolase/transferase</fullName>
    </submittedName>
</protein>
<evidence type="ECO:0000313" key="5">
    <source>
        <dbReference type="EMBL" id="MDQ8192822.1"/>
    </source>
</evidence>
<dbReference type="InterPro" id="IPR017850">
    <property type="entry name" value="Alkaline_phosphatase_core_sf"/>
</dbReference>